<accession>A0A7S3Q542</accession>
<dbReference type="Pfam" id="PF04145">
    <property type="entry name" value="Ctr"/>
    <property type="match status" value="1"/>
</dbReference>
<organism evidence="7">
    <name type="scientific">Chaetoceros debilis</name>
    <dbReference type="NCBI Taxonomy" id="122233"/>
    <lineage>
        <taxon>Eukaryota</taxon>
        <taxon>Sar</taxon>
        <taxon>Stramenopiles</taxon>
        <taxon>Ochrophyta</taxon>
        <taxon>Bacillariophyta</taxon>
        <taxon>Coscinodiscophyceae</taxon>
        <taxon>Chaetocerotophycidae</taxon>
        <taxon>Chaetocerotales</taxon>
        <taxon>Chaetocerotaceae</taxon>
        <taxon>Chaetoceros</taxon>
    </lineage>
</organism>
<keyword evidence="3 5" id="KW-1133">Transmembrane helix</keyword>
<dbReference type="EMBL" id="HBIO01014361">
    <property type="protein sequence ID" value="CAE0466262.1"/>
    <property type="molecule type" value="Transcribed_RNA"/>
</dbReference>
<sequence length="280" mass="30906">MEGQHDHSAMMMGGGTEMKMQMNMNMDTDDNAFCQSMESMPAGMAMYMSGFHSSFLSESSLPCLNLFSPHWILDTEFKFFVAMVGVVAMGVAVEALMVVKLRYIVRVEKDRYRNDNELREASNTGESSILPRQRNEKRIQMVLTGFYALHAFLGYMLMLVTMTYSMELMFCTLLGLSMGNFLFYKHKMILSSSSRRGGGSRDNSGDTGAFGRTNILAASSANPCCDFMEQDVNITASVGSGSGSESFDYSRLSQSGGSDNNDEGRAEAASTLHMRAIQSN</sequence>
<keyword evidence="5" id="KW-0186">Copper</keyword>
<name>A0A7S3Q542_9STRA</name>
<feature type="transmembrane region" description="Helical" evidence="5">
    <location>
        <begin position="79"/>
        <end position="99"/>
    </location>
</feature>
<keyword evidence="4 5" id="KW-0472">Membrane</keyword>
<keyword evidence="5" id="KW-0813">Transport</keyword>
<evidence type="ECO:0000256" key="1">
    <source>
        <dbReference type="ARBA" id="ARBA00004141"/>
    </source>
</evidence>
<proteinExistence type="inferred from homology"/>
<evidence type="ECO:0000256" key="3">
    <source>
        <dbReference type="ARBA" id="ARBA00022989"/>
    </source>
</evidence>
<comment type="similarity">
    <text evidence="5">Belongs to the copper transporter (Ctr) (TC 1.A.56) family. SLC31A subfamily.</text>
</comment>
<evidence type="ECO:0000256" key="5">
    <source>
        <dbReference type="RuleBase" id="RU367022"/>
    </source>
</evidence>
<dbReference type="InterPro" id="IPR007274">
    <property type="entry name" value="Cop_transporter"/>
</dbReference>
<evidence type="ECO:0000256" key="6">
    <source>
        <dbReference type="SAM" id="MobiDB-lite"/>
    </source>
</evidence>
<evidence type="ECO:0000256" key="2">
    <source>
        <dbReference type="ARBA" id="ARBA00022692"/>
    </source>
</evidence>
<reference evidence="7" key="1">
    <citation type="submission" date="2021-01" db="EMBL/GenBank/DDBJ databases">
        <authorList>
            <person name="Corre E."/>
            <person name="Pelletier E."/>
            <person name="Niang G."/>
            <person name="Scheremetjew M."/>
            <person name="Finn R."/>
            <person name="Kale V."/>
            <person name="Holt S."/>
            <person name="Cochrane G."/>
            <person name="Meng A."/>
            <person name="Brown T."/>
            <person name="Cohen L."/>
        </authorList>
    </citation>
    <scope>NUCLEOTIDE SEQUENCE</scope>
    <source>
        <strain evidence="7">MM31A-1</strain>
    </source>
</reference>
<dbReference type="PANTHER" id="PTHR12483:SF27">
    <property type="entry name" value="COPPER TRANSPORT PROTEIN CTR1"/>
    <property type="match status" value="1"/>
</dbReference>
<gene>
    <name evidence="7" type="ORF">CDEB00056_LOCUS11114</name>
</gene>
<keyword evidence="5" id="KW-0187">Copper transport</keyword>
<evidence type="ECO:0000313" key="7">
    <source>
        <dbReference type="EMBL" id="CAE0466262.1"/>
    </source>
</evidence>
<keyword evidence="2 5" id="KW-0812">Transmembrane</keyword>
<feature type="compositionally biased region" description="Polar residues" evidence="6">
    <location>
        <begin position="239"/>
        <end position="259"/>
    </location>
</feature>
<dbReference type="GO" id="GO:0005886">
    <property type="term" value="C:plasma membrane"/>
    <property type="evidence" value="ECO:0007669"/>
    <property type="project" value="TreeGrafter"/>
</dbReference>
<comment type="subcellular location">
    <subcellularLocation>
        <location evidence="1 5">Membrane</location>
        <topology evidence="1 5">Multi-pass membrane protein</topology>
    </subcellularLocation>
</comment>
<dbReference type="GO" id="GO:0005375">
    <property type="term" value="F:copper ion transmembrane transporter activity"/>
    <property type="evidence" value="ECO:0007669"/>
    <property type="project" value="UniProtKB-UniRule"/>
</dbReference>
<dbReference type="PANTHER" id="PTHR12483">
    <property type="entry name" value="SOLUTE CARRIER FAMILY 31 COPPER TRANSPORTERS"/>
    <property type="match status" value="1"/>
</dbReference>
<protein>
    <recommendedName>
        <fullName evidence="5">Copper transport protein</fullName>
    </recommendedName>
</protein>
<feature type="transmembrane region" description="Helical" evidence="5">
    <location>
        <begin position="139"/>
        <end position="158"/>
    </location>
</feature>
<feature type="region of interest" description="Disordered" evidence="6">
    <location>
        <begin position="239"/>
        <end position="280"/>
    </location>
</feature>
<keyword evidence="5" id="KW-0406">Ion transport</keyword>
<evidence type="ECO:0000256" key="4">
    <source>
        <dbReference type="ARBA" id="ARBA00023136"/>
    </source>
</evidence>
<dbReference type="AlphaFoldDB" id="A0A7S3Q542"/>